<dbReference type="AlphaFoldDB" id="A0A1Y1YET7"/>
<name>A0A1Y1YET7_9PLEO</name>
<feature type="domain" description="DUF7907" evidence="2">
    <location>
        <begin position="24"/>
        <end position="202"/>
    </location>
</feature>
<gene>
    <name evidence="3" type="ORF">BCR34DRAFT_578634</name>
</gene>
<dbReference type="STRING" id="1231657.A0A1Y1YET7"/>
<evidence type="ECO:0000256" key="1">
    <source>
        <dbReference type="SAM" id="SignalP"/>
    </source>
</evidence>
<feature type="signal peptide" evidence="1">
    <location>
        <begin position="1"/>
        <end position="18"/>
    </location>
</feature>
<reference evidence="3 4" key="1">
    <citation type="submission" date="2016-07" db="EMBL/GenBank/DDBJ databases">
        <title>Pervasive Adenine N6-methylation of Active Genes in Fungi.</title>
        <authorList>
            <consortium name="DOE Joint Genome Institute"/>
            <person name="Mondo S.J."/>
            <person name="Dannebaum R.O."/>
            <person name="Kuo R.C."/>
            <person name="Labutti K."/>
            <person name="Haridas S."/>
            <person name="Kuo A."/>
            <person name="Salamov A."/>
            <person name="Ahrendt S.R."/>
            <person name="Lipzen A."/>
            <person name="Sullivan W."/>
            <person name="Andreopoulos W.B."/>
            <person name="Clum A."/>
            <person name="Lindquist E."/>
            <person name="Daum C."/>
            <person name="Ramamoorthy G.K."/>
            <person name="Gryganskyi A."/>
            <person name="Culley D."/>
            <person name="Magnuson J.K."/>
            <person name="James T.Y."/>
            <person name="O'Malley M.A."/>
            <person name="Stajich J.E."/>
            <person name="Spatafora J.W."/>
            <person name="Visel A."/>
            <person name="Grigoriev I.V."/>
        </authorList>
    </citation>
    <scope>NUCLEOTIDE SEQUENCE [LARGE SCALE GENOMIC DNA]</scope>
    <source>
        <strain evidence="3 4">CBS 115471</strain>
    </source>
</reference>
<proteinExistence type="predicted"/>
<protein>
    <recommendedName>
        <fullName evidence="2">DUF7907 domain-containing protein</fullName>
    </recommendedName>
</protein>
<dbReference type="OrthoDB" id="3515453at2759"/>
<dbReference type="Pfam" id="PF25484">
    <property type="entry name" value="DUF7907"/>
    <property type="match status" value="1"/>
</dbReference>
<dbReference type="Proteomes" id="UP000193144">
    <property type="component" value="Unassembled WGS sequence"/>
</dbReference>
<keyword evidence="1" id="KW-0732">Signal</keyword>
<keyword evidence="4" id="KW-1185">Reference proteome</keyword>
<dbReference type="EMBL" id="MCFA01000255">
    <property type="protein sequence ID" value="ORX96509.1"/>
    <property type="molecule type" value="Genomic_DNA"/>
</dbReference>
<organism evidence="3 4">
    <name type="scientific">Clohesyomyces aquaticus</name>
    <dbReference type="NCBI Taxonomy" id="1231657"/>
    <lineage>
        <taxon>Eukaryota</taxon>
        <taxon>Fungi</taxon>
        <taxon>Dikarya</taxon>
        <taxon>Ascomycota</taxon>
        <taxon>Pezizomycotina</taxon>
        <taxon>Dothideomycetes</taxon>
        <taxon>Pleosporomycetidae</taxon>
        <taxon>Pleosporales</taxon>
        <taxon>Lindgomycetaceae</taxon>
        <taxon>Clohesyomyces</taxon>
    </lineage>
</organism>
<comment type="caution">
    <text evidence="3">The sequence shown here is derived from an EMBL/GenBank/DDBJ whole genome shotgun (WGS) entry which is preliminary data.</text>
</comment>
<evidence type="ECO:0000259" key="2">
    <source>
        <dbReference type="Pfam" id="PF25484"/>
    </source>
</evidence>
<accession>A0A1Y1YET7</accession>
<evidence type="ECO:0000313" key="3">
    <source>
        <dbReference type="EMBL" id="ORX96509.1"/>
    </source>
</evidence>
<feature type="chain" id="PRO_5012214806" description="DUF7907 domain-containing protein" evidence="1">
    <location>
        <begin position="19"/>
        <end position="205"/>
    </location>
</feature>
<dbReference type="InterPro" id="IPR057229">
    <property type="entry name" value="DUF7907"/>
</dbReference>
<sequence length="205" mass="22197">MKFTLPTVAFALTATTSAQIYNESAPFRLQLVSYSNSTVNGSYLAACHSGAAIESLCLADAPSISKPNPISPSVFTFNSSDSQFVPNATLGVSGVLVWVLHGSSFNYSESMGFSVNPSSNVVLPLFGIGQPQYVAFDEHNLLNIQDYVDDTTDPATVGLYKAYYNWYSCTTYFTGYSYVTLAWALGVGKPQNPTCVKVDVKRIFV</sequence>
<evidence type="ECO:0000313" key="4">
    <source>
        <dbReference type="Proteomes" id="UP000193144"/>
    </source>
</evidence>